<dbReference type="GO" id="GO:0019843">
    <property type="term" value="F:rRNA binding"/>
    <property type="evidence" value="ECO:0007669"/>
    <property type="project" value="UniProtKB-UniRule"/>
</dbReference>
<evidence type="ECO:0000313" key="13">
    <source>
        <dbReference type="Proteomes" id="UP000013201"/>
    </source>
</evidence>
<dbReference type="InterPro" id="IPR022803">
    <property type="entry name" value="Ribosomal_uL5_dom_sf"/>
</dbReference>
<reference evidence="13" key="2">
    <citation type="submission" date="2013-04" db="EMBL/GenBank/DDBJ databases">
        <title>Bisphenol A degrading Sphingobium sp. strain BiD32.</title>
        <authorList>
            <person name="Nielsen J.L."/>
            <person name="Zhou N.A."/>
            <person name="Kjeldal H."/>
        </authorList>
    </citation>
    <scope>NUCLEOTIDE SEQUENCE [LARGE SCALE GENOMIC DNA]</scope>
    <source>
        <strain evidence="13">BiD32</strain>
    </source>
</reference>
<name>N1MT72_9SPHN</name>
<keyword evidence="4 8" id="KW-0694">RNA-binding</keyword>
<comment type="caution">
    <text evidence="12">The sequence shown here is derived from an EMBL/GenBank/DDBJ whole genome shotgun (WGS) entry which is preliminary data.</text>
</comment>
<dbReference type="Gene3D" id="3.30.1440.10">
    <property type="match status" value="1"/>
</dbReference>
<dbReference type="AlphaFoldDB" id="N1MT72"/>
<comment type="subunit">
    <text evidence="8">Part of the 50S ribosomal subunit; part of the 5S rRNA/L5/L18/L25 subcomplex. Contacts the 5S rRNA and the P site tRNA. Forms a bridge to the 30S subunit in the 70S ribosome.</text>
</comment>
<keyword evidence="6 8" id="KW-0687">Ribonucleoprotein</keyword>
<dbReference type="PIRSF" id="PIRSF002161">
    <property type="entry name" value="Ribosomal_L5"/>
    <property type="match status" value="1"/>
</dbReference>
<keyword evidence="13" id="KW-1185">Reference proteome</keyword>
<dbReference type="OrthoDB" id="9806626at2"/>
<sequence>MADIYIPRSKALYDAEIAKAMTEKFGYKNVMEVPKIEKITLNMGVGEATQDKKKVTQAAEEMELIAGQKPVITKAKKSIAQFKLREGMPIGAKVTLRRERMYEFLDRLINIALPRVRDFRGLNPKSFDGRGNYAFGIKEQIIFPEISYDRVDKVRGMDIIVTTTAKTDDEARELLRLFGFPFPQEEEKQAA</sequence>
<evidence type="ECO:0000256" key="9">
    <source>
        <dbReference type="RuleBase" id="RU003930"/>
    </source>
</evidence>
<accession>N1MT72</accession>
<dbReference type="HAMAP" id="MF_01333_B">
    <property type="entry name" value="Ribosomal_uL5_B"/>
    <property type="match status" value="1"/>
</dbReference>
<gene>
    <name evidence="8" type="primary">rplE</name>
    <name evidence="12" type="ORF">EBBID32_32340</name>
</gene>
<feature type="domain" description="Large ribosomal subunit protein uL5 C-terminal" evidence="11">
    <location>
        <begin position="89"/>
        <end position="182"/>
    </location>
</feature>
<dbReference type="FunFam" id="3.30.1440.10:FF:000001">
    <property type="entry name" value="50S ribosomal protein L5"/>
    <property type="match status" value="1"/>
</dbReference>
<evidence type="ECO:0000256" key="2">
    <source>
        <dbReference type="ARBA" id="ARBA00022555"/>
    </source>
</evidence>
<organism evidence="12 13">
    <name type="scientific">Sphingobium indicum BiD32</name>
    <dbReference type="NCBI Taxonomy" id="1301087"/>
    <lineage>
        <taxon>Bacteria</taxon>
        <taxon>Pseudomonadati</taxon>
        <taxon>Pseudomonadota</taxon>
        <taxon>Alphaproteobacteria</taxon>
        <taxon>Sphingomonadales</taxon>
        <taxon>Sphingomonadaceae</taxon>
        <taxon>Sphingobium</taxon>
    </lineage>
</organism>
<dbReference type="GO" id="GO:1990904">
    <property type="term" value="C:ribonucleoprotein complex"/>
    <property type="evidence" value="ECO:0007669"/>
    <property type="project" value="UniProtKB-KW"/>
</dbReference>
<proteinExistence type="inferred from homology"/>
<dbReference type="RefSeq" id="WP_006960326.1">
    <property type="nucleotide sequence ID" value="NZ_CAVK010000153.1"/>
</dbReference>
<dbReference type="InterPro" id="IPR020929">
    <property type="entry name" value="Ribosomal_uL5_CS"/>
</dbReference>
<feature type="domain" description="Large ribosomal subunit protein uL5 N-terminal" evidence="10">
    <location>
        <begin position="29"/>
        <end position="85"/>
    </location>
</feature>
<dbReference type="GO" id="GO:0006412">
    <property type="term" value="P:translation"/>
    <property type="evidence" value="ECO:0007669"/>
    <property type="project" value="UniProtKB-UniRule"/>
</dbReference>
<dbReference type="InterPro" id="IPR020930">
    <property type="entry name" value="Ribosomal_uL5_bac-type"/>
</dbReference>
<evidence type="ECO:0000259" key="11">
    <source>
        <dbReference type="Pfam" id="PF00673"/>
    </source>
</evidence>
<evidence type="ECO:0000256" key="5">
    <source>
        <dbReference type="ARBA" id="ARBA00022980"/>
    </source>
</evidence>
<dbReference type="PROSITE" id="PS00358">
    <property type="entry name" value="RIBOSOMAL_L5"/>
    <property type="match status" value="1"/>
</dbReference>
<reference evidence="12 13" key="1">
    <citation type="submission" date="2013-03" db="EMBL/GenBank/DDBJ databases">
        <authorList>
            <person name="Le V."/>
        </authorList>
    </citation>
    <scope>NUCLEOTIDE SEQUENCE [LARGE SCALE GENOMIC DNA]</scope>
    <source>
        <strain evidence="12 13">BiD32</strain>
    </source>
</reference>
<evidence type="ECO:0000313" key="12">
    <source>
        <dbReference type="EMBL" id="CCW18877.1"/>
    </source>
</evidence>
<protein>
    <recommendedName>
        <fullName evidence="7 8">Large ribosomal subunit protein uL5</fullName>
    </recommendedName>
</protein>
<keyword evidence="3 8" id="KW-0699">rRNA-binding</keyword>
<comment type="similarity">
    <text evidence="1 8 9">Belongs to the universal ribosomal protein uL5 family.</text>
</comment>
<evidence type="ECO:0000259" key="10">
    <source>
        <dbReference type="Pfam" id="PF00281"/>
    </source>
</evidence>
<dbReference type="EMBL" id="CAVK010000153">
    <property type="protein sequence ID" value="CCW18877.1"/>
    <property type="molecule type" value="Genomic_DNA"/>
</dbReference>
<dbReference type="Pfam" id="PF00673">
    <property type="entry name" value="Ribosomal_L5_C"/>
    <property type="match status" value="1"/>
</dbReference>
<comment type="function">
    <text evidence="8">This is 1 of the proteins that bind and probably mediate the attachment of the 5S RNA into the large ribosomal subunit, where it forms part of the central protuberance. In the 70S ribosome it contacts protein S13 of the 30S subunit (bridge B1b), connecting the 2 subunits; this bridge is implicated in subunit movement. Contacts the P site tRNA; the 5S rRNA and some of its associated proteins might help stabilize positioning of ribosome-bound tRNAs.</text>
</comment>
<dbReference type="InterPro" id="IPR031309">
    <property type="entry name" value="Ribosomal_uL5_C"/>
</dbReference>
<dbReference type="GO" id="GO:0000049">
    <property type="term" value="F:tRNA binding"/>
    <property type="evidence" value="ECO:0007669"/>
    <property type="project" value="UniProtKB-UniRule"/>
</dbReference>
<dbReference type="Proteomes" id="UP000013201">
    <property type="component" value="Unassembled WGS sequence"/>
</dbReference>
<dbReference type="NCBIfam" id="NF000585">
    <property type="entry name" value="PRK00010.1"/>
    <property type="match status" value="1"/>
</dbReference>
<keyword evidence="5 8" id="KW-0689">Ribosomal protein</keyword>
<dbReference type="PANTHER" id="PTHR11994">
    <property type="entry name" value="60S RIBOSOMAL PROTEIN L11-RELATED"/>
    <property type="match status" value="1"/>
</dbReference>
<evidence type="ECO:0000256" key="1">
    <source>
        <dbReference type="ARBA" id="ARBA00008553"/>
    </source>
</evidence>
<dbReference type="SUPFAM" id="SSF55282">
    <property type="entry name" value="RL5-like"/>
    <property type="match status" value="1"/>
</dbReference>
<evidence type="ECO:0000256" key="6">
    <source>
        <dbReference type="ARBA" id="ARBA00023274"/>
    </source>
</evidence>
<dbReference type="GO" id="GO:0005840">
    <property type="term" value="C:ribosome"/>
    <property type="evidence" value="ECO:0007669"/>
    <property type="project" value="UniProtKB-KW"/>
</dbReference>
<evidence type="ECO:0000256" key="3">
    <source>
        <dbReference type="ARBA" id="ARBA00022730"/>
    </source>
</evidence>
<evidence type="ECO:0000256" key="7">
    <source>
        <dbReference type="ARBA" id="ARBA00035245"/>
    </source>
</evidence>
<dbReference type="Pfam" id="PF00281">
    <property type="entry name" value="Ribosomal_L5"/>
    <property type="match status" value="1"/>
</dbReference>
<dbReference type="InterPro" id="IPR002132">
    <property type="entry name" value="Ribosomal_uL5"/>
</dbReference>
<keyword evidence="2 8" id="KW-0820">tRNA-binding</keyword>
<dbReference type="InterPro" id="IPR031310">
    <property type="entry name" value="Ribosomal_uL5_N"/>
</dbReference>
<dbReference type="GO" id="GO:0003735">
    <property type="term" value="F:structural constituent of ribosome"/>
    <property type="evidence" value="ECO:0007669"/>
    <property type="project" value="InterPro"/>
</dbReference>
<evidence type="ECO:0000256" key="8">
    <source>
        <dbReference type="HAMAP-Rule" id="MF_01333"/>
    </source>
</evidence>
<evidence type="ECO:0000256" key="4">
    <source>
        <dbReference type="ARBA" id="ARBA00022884"/>
    </source>
</evidence>